<keyword evidence="2" id="KW-0677">Repeat</keyword>
<sequence length="653" mass="74026">MNNKPIYFLLFLLLPFIAFSKNVINSGHQAPVKFIEYLDSEKSFFSLSEDGTLVIKKADDEKISKRFFITSNSISQMILSEDDRLAVVENDSASKFIISVWNWKLEKKLYSINLDEFPMTIGFSGSGNYIYVSSISSQPVRVFNARTGASTTYLNKNESYIDFIYIGSSEKTAYLYSSTTGTLDIRYLNNSKLIKSIKTVKNLTDITLTMDKKFIIGKKDKTIYIIGRNDGKIYDKKEISDLNKIKLNTTTGELICYINNRYKKSVKTLQIISGSFFDSSKSDVIVKNPIDIFSSEYNKIVYADSLGNIDSYNYWSKESSNFLTNNLININDVTIIDDTGVLLTSDTIVLFKSPFFSDKIKNSKRLTDFDLSTYNSPLKSPIGSRNLNGNLLLWNDSLVLFDITTGETLFNFQFSSEIVDVKVRNNRLLVLDKNGLVKIIDLEKYSITFSFKSPGFTSVGFFNENEIIGGVDISHGGSIMVVDLKTKETLPLKTSLDVVFNILESDKDYIIYITGIKNVNGTNNTYLNEFNLLTNRERVLIKNSQEELYSNFEVDDKNIIYTNLGTKSLIKVDPSNRRIKPFQITINQTNSIISNNGAIYTVNENKSLSIWSPTTGRKIIDFYLFKDNEWVAITPDSVTAFGSPNSKKYISIN</sequence>
<dbReference type="KEGG" id="sper:EW093_15995"/>
<protein>
    <recommendedName>
        <fullName evidence="5">WD40 repeat domain-containing protein</fullName>
    </recommendedName>
</protein>
<dbReference type="GO" id="GO:0003723">
    <property type="term" value="F:RNA binding"/>
    <property type="evidence" value="ECO:0007669"/>
    <property type="project" value="TreeGrafter"/>
</dbReference>
<evidence type="ECO:0000313" key="4">
    <source>
        <dbReference type="Proteomes" id="UP000323824"/>
    </source>
</evidence>
<dbReference type="RefSeq" id="WP_149569358.1">
    <property type="nucleotide sequence ID" value="NZ_CP035807.1"/>
</dbReference>
<reference evidence="3 4" key="1">
    <citation type="submission" date="2019-02" db="EMBL/GenBank/DDBJ databases">
        <authorList>
            <person name="Fomenkov A."/>
            <person name="Dubinina G."/>
            <person name="Grabovich M."/>
            <person name="Vincze T."/>
            <person name="Roberts R.J."/>
        </authorList>
    </citation>
    <scope>NUCLEOTIDE SEQUENCE [LARGE SCALE GENOMIC DNA]</scope>
    <source>
        <strain evidence="3 4">P</strain>
    </source>
</reference>
<dbReference type="Gene3D" id="2.130.10.10">
    <property type="entry name" value="YVTN repeat-like/Quinoprotein amine dehydrogenase"/>
    <property type="match status" value="2"/>
</dbReference>
<evidence type="ECO:0000256" key="1">
    <source>
        <dbReference type="ARBA" id="ARBA00022574"/>
    </source>
</evidence>
<dbReference type="EMBL" id="CP035807">
    <property type="protein sequence ID" value="QEN06124.1"/>
    <property type="molecule type" value="Genomic_DNA"/>
</dbReference>
<evidence type="ECO:0000313" key="3">
    <source>
        <dbReference type="EMBL" id="QEN06124.1"/>
    </source>
</evidence>
<gene>
    <name evidence="3" type="ORF">EW093_15995</name>
</gene>
<dbReference type="SUPFAM" id="SSF69322">
    <property type="entry name" value="Tricorn protease domain 2"/>
    <property type="match status" value="1"/>
</dbReference>
<keyword evidence="4" id="KW-1185">Reference proteome</keyword>
<accession>A0A5C1QHV6</accession>
<organism evidence="3 4">
    <name type="scientific">Thiospirochaeta perfilievii</name>
    <dbReference type="NCBI Taxonomy" id="252967"/>
    <lineage>
        <taxon>Bacteria</taxon>
        <taxon>Pseudomonadati</taxon>
        <taxon>Spirochaetota</taxon>
        <taxon>Spirochaetia</taxon>
        <taxon>Spirochaetales</taxon>
        <taxon>Spirochaetaceae</taxon>
        <taxon>Thiospirochaeta</taxon>
    </lineage>
</organism>
<dbReference type="OrthoDB" id="366522at2"/>
<dbReference type="InterPro" id="IPR015943">
    <property type="entry name" value="WD40/YVTN_repeat-like_dom_sf"/>
</dbReference>
<evidence type="ECO:0000256" key="2">
    <source>
        <dbReference type="ARBA" id="ARBA00022737"/>
    </source>
</evidence>
<evidence type="ECO:0008006" key="5">
    <source>
        <dbReference type="Google" id="ProtNLM"/>
    </source>
</evidence>
<dbReference type="SUPFAM" id="SSF50998">
    <property type="entry name" value="Quinoprotein alcohol dehydrogenase-like"/>
    <property type="match status" value="1"/>
</dbReference>
<proteinExistence type="predicted"/>
<name>A0A5C1QHV6_9SPIO</name>
<dbReference type="AlphaFoldDB" id="A0A5C1QHV6"/>
<dbReference type="PANTHER" id="PTHR19877">
    <property type="entry name" value="EUKARYOTIC TRANSLATION INITIATION FACTOR 3 SUBUNIT I"/>
    <property type="match status" value="1"/>
</dbReference>
<dbReference type="InterPro" id="IPR011047">
    <property type="entry name" value="Quinoprotein_ADH-like_sf"/>
</dbReference>
<reference evidence="3 4" key="2">
    <citation type="submission" date="2019-09" db="EMBL/GenBank/DDBJ databases">
        <title>Complete Genome Sequence and Methylome Analysis of free living Spirochaetas.</title>
        <authorList>
            <person name="Leshcheva N."/>
            <person name="Mikheeva N."/>
        </authorList>
    </citation>
    <scope>NUCLEOTIDE SEQUENCE [LARGE SCALE GENOMIC DNA]</scope>
    <source>
        <strain evidence="3 4">P</strain>
    </source>
</reference>
<dbReference type="Proteomes" id="UP000323824">
    <property type="component" value="Chromosome"/>
</dbReference>
<keyword evidence="1" id="KW-0853">WD repeat</keyword>